<reference evidence="3" key="1">
    <citation type="submission" date="2019-12" db="EMBL/GenBank/DDBJ databases">
        <title>Transcriptional level, prokaryotic expression of the surface antigen gene family SAGs of Eimeria stiedae and preliminary evaluation of diagnostic.</title>
        <authorList>
            <person name="Tao Y."/>
            <person name="Shen N."/>
            <person name="Wei W."/>
            <person name="Luo Y."/>
            <person name="Xiao J."/>
            <person name="Song H."/>
            <person name="Xu J."/>
            <person name="Gu X."/>
            <person name="Xie Y."/>
            <person name="He R."/>
            <person name="Peng X."/>
            <person name="Yang G."/>
        </authorList>
    </citation>
    <scope>NUCLEOTIDE SEQUENCE</scope>
    <source>
        <strain evidence="3">Sichuan</strain>
    </source>
</reference>
<feature type="chain" id="PRO_5026150897" evidence="2">
    <location>
        <begin position="23"/>
        <end position="220"/>
    </location>
</feature>
<name>A0A6H0C2W1_9EIME</name>
<feature type="signal peptide" evidence="2">
    <location>
        <begin position="1"/>
        <end position="22"/>
    </location>
</feature>
<feature type="compositionally biased region" description="Acidic residues" evidence="1">
    <location>
        <begin position="178"/>
        <end position="189"/>
    </location>
</feature>
<sequence>MWRSSLLLFTAASHVLVDFSAASQEKKKVVRLADANSCLTDLNAARHDAGLAALTTETQDEKFDKVIIAEGFLKSVCDTLLDGKPFAPSQEDLPGATSALFSLGEGDEKTAPQCGAAVKHWQKGYDILKGDPPVDRKVELPEITAEGVSFVTLYNPTVGARGQCVVAACTERPKTGSEEDEDEDQDEGEELRNAQPDSKMVSALLCLTAPVAFNNNPLFT</sequence>
<evidence type="ECO:0000313" key="3">
    <source>
        <dbReference type="EMBL" id="QIS60151.1"/>
    </source>
</evidence>
<feature type="region of interest" description="Disordered" evidence="1">
    <location>
        <begin position="171"/>
        <end position="195"/>
    </location>
</feature>
<dbReference type="EMBL" id="MN759300">
    <property type="protein sequence ID" value="QIS60151.1"/>
    <property type="molecule type" value="mRNA"/>
</dbReference>
<dbReference type="InterPro" id="IPR021288">
    <property type="entry name" value="Surface_antigen"/>
</dbReference>
<dbReference type="AlphaFoldDB" id="A0A6H0C2W1"/>
<protein>
    <submittedName>
        <fullName evidence="3">Surface antigen 8</fullName>
    </submittedName>
</protein>
<keyword evidence="2" id="KW-0732">Signal</keyword>
<organism evidence="3">
    <name type="scientific">Eimeria stiedai</name>
    <dbReference type="NCBI Taxonomy" id="471275"/>
    <lineage>
        <taxon>Eukaryota</taxon>
        <taxon>Sar</taxon>
        <taxon>Alveolata</taxon>
        <taxon>Apicomplexa</taxon>
        <taxon>Conoidasida</taxon>
        <taxon>Coccidia</taxon>
        <taxon>Eucoccidiorida</taxon>
        <taxon>Eimeriorina</taxon>
        <taxon>Eimeriidae</taxon>
        <taxon>Eimeria</taxon>
    </lineage>
</organism>
<accession>A0A6H0C2W1</accession>
<evidence type="ECO:0000256" key="1">
    <source>
        <dbReference type="SAM" id="MobiDB-lite"/>
    </source>
</evidence>
<dbReference type="Pfam" id="PF11054">
    <property type="entry name" value="Surface_antigen"/>
    <property type="match status" value="1"/>
</dbReference>
<evidence type="ECO:0000256" key="2">
    <source>
        <dbReference type="SAM" id="SignalP"/>
    </source>
</evidence>
<proteinExistence type="evidence at transcript level"/>
<gene>
    <name evidence="3" type="primary">SAG8</name>
</gene>